<evidence type="ECO:0000313" key="2">
    <source>
        <dbReference type="EMBL" id="KAF0846697.1"/>
    </source>
</evidence>
<evidence type="ECO:0000313" key="3">
    <source>
        <dbReference type="Proteomes" id="UP000798951"/>
    </source>
</evidence>
<feature type="repeat" description="TPR" evidence="1">
    <location>
        <begin position="578"/>
        <end position="611"/>
    </location>
</feature>
<keyword evidence="3" id="KW-1185">Reference proteome</keyword>
<evidence type="ECO:0000256" key="1">
    <source>
        <dbReference type="PROSITE-ProRule" id="PRU00339"/>
    </source>
</evidence>
<dbReference type="PRINTS" id="PR00364">
    <property type="entry name" value="DISEASERSIST"/>
</dbReference>
<proteinExistence type="predicted"/>
<protein>
    <submittedName>
        <fullName evidence="2">NB-ARC domain-containing protein</fullName>
    </submittedName>
</protein>
<dbReference type="Proteomes" id="UP000798951">
    <property type="component" value="Unassembled WGS sequence"/>
</dbReference>
<dbReference type="SMART" id="SM00028">
    <property type="entry name" value="TPR"/>
    <property type="match status" value="4"/>
</dbReference>
<sequence>MLGDAIAHIFDRAANQMVVIAGPPGSGKSATAIELAHKVGTRFRDGVLYFDFATAGEHPESVAELLKWALLELGVGEEIPDDPGMRRSMYAARTSGGSYVIVLDGVLSDSQVNALRPGPGTSLLLVTETRAVTRVTSGKLFVVDELAEQEALQIFAGVAGTDRVAAEHDAAREIVRLCDHLPLALVVAGSTVCRIARRHTTPLADIATRLRDERRRHTVFTPNVVFGAAYSALPGPVQRCYRALGLRCHGATMTAESMAAALDAQDWEAEDWLNVLADNHLIRAANDRYSVRELVVDHTREIDDRPATQRRDEEARLIHYWDVRITAADTLLAPARPWRPLLFPGLTAAAWFTDSQQARKWLLMSRRSIMSAAEYAVERGDGDIVVRWCVLLWPFYEKEKLLDDLLDLHTLGIRDTTDPITLAVLHMQIGYAHLWRRHFASAVVEFAKSLELSDNREVTGSALEGLGLAEFGQGDVTGARVSLRRNLEIARETGIARRIALAVFHLAKTEPADVALLLLTEARAAFLAEPTDEAENVAKVQYWQGRKFAERDDHAAAVLDYRAALGIMSDRRRVFDQAEIYVALAESTWSLGDAAEATRLFERAITLYLDSGFTDLAEQTRMNRDRLCAP</sequence>
<reference evidence="2 3" key="1">
    <citation type="submission" date="2019-07" db="EMBL/GenBank/DDBJ databases">
        <title>Genomic Encyclopedia of Type Strains, Phase IV (KMG-IV): sequencing the most valuable type-strain genomes for metagenomic binning, comparative biology and taxonomic classification.</title>
        <authorList>
            <person name="Goeker M."/>
        </authorList>
    </citation>
    <scope>NUCLEOTIDE SEQUENCE [LARGE SCALE GENOMIC DNA]</scope>
    <source>
        <strain evidence="2 3">DSM 44831</strain>
    </source>
</reference>
<dbReference type="InterPro" id="IPR042197">
    <property type="entry name" value="Apaf_helical"/>
</dbReference>
<keyword evidence="1" id="KW-0802">TPR repeat</keyword>
<dbReference type="Gene3D" id="3.40.50.300">
    <property type="entry name" value="P-loop containing nucleotide triphosphate hydrolases"/>
    <property type="match status" value="1"/>
</dbReference>
<dbReference type="SUPFAM" id="SSF48452">
    <property type="entry name" value="TPR-like"/>
    <property type="match status" value="1"/>
</dbReference>
<name>A0ABQ6YLN5_9NOCA</name>
<dbReference type="PANTHER" id="PTHR47691:SF3">
    <property type="entry name" value="HTH-TYPE TRANSCRIPTIONAL REGULATOR RV0890C-RELATED"/>
    <property type="match status" value="1"/>
</dbReference>
<dbReference type="InterPro" id="IPR011990">
    <property type="entry name" value="TPR-like_helical_dom_sf"/>
</dbReference>
<dbReference type="InterPro" id="IPR019734">
    <property type="entry name" value="TPR_rpt"/>
</dbReference>
<dbReference type="Gene3D" id="1.10.8.430">
    <property type="entry name" value="Helical domain of apoptotic protease-activating factors"/>
    <property type="match status" value="1"/>
</dbReference>
<comment type="caution">
    <text evidence="2">The sequence shown here is derived from an EMBL/GenBank/DDBJ whole genome shotgun (WGS) entry which is preliminary data.</text>
</comment>
<dbReference type="SUPFAM" id="SSF52540">
    <property type="entry name" value="P-loop containing nucleoside triphosphate hydrolases"/>
    <property type="match status" value="1"/>
</dbReference>
<dbReference type="InterPro" id="IPR027417">
    <property type="entry name" value="P-loop_NTPase"/>
</dbReference>
<dbReference type="PANTHER" id="PTHR47691">
    <property type="entry name" value="REGULATOR-RELATED"/>
    <property type="match status" value="1"/>
</dbReference>
<dbReference type="EMBL" id="VMSD01000004">
    <property type="protein sequence ID" value="KAF0846697.1"/>
    <property type="molecule type" value="Genomic_DNA"/>
</dbReference>
<organism evidence="2 3">
    <name type="scientific">Nocardia caishijiensis</name>
    <dbReference type="NCBI Taxonomy" id="184756"/>
    <lineage>
        <taxon>Bacteria</taxon>
        <taxon>Bacillati</taxon>
        <taxon>Actinomycetota</taxon>
        <taxon>Actinomycetes</taxon>
        <taxon>Mycobacteriales</taxon>
        <taxon>Nocardiaceae</taxon>
        <taxon>Nocardia</taxon>
    </lineage>
</organism>
<dbReference type="PROSITE" id="PS50005">
    <property type="entry name" value="TPR"/>
    <property type="match status" value="1"/>
</dbReference>
<accession>A0ABQ6YLN5</accession>
<gene>
    <name evidence="2" type="ORF">FNL39_104118</name>
</gene>
<dbReference type="Gene3D" id="1.25.40.10">
    <property type="entry name" value="Tetratricopeptide repeat domain"/>
    <property type="match status" value="2"/>
</dbReference>